<reference evidence="1 2" key="1">
    <citation type="submission" date="2013-11" db="EMBL/GenBank/DDBJ databases">
        <title>The Genome Sequence of Phytophthora parasitica CJ01A1.</title>
        <authorList>
            <consortium name="The Broad Institute Genomics Platform"/>
            <person name="Russ C."/>
            <person name="Tyler B."/>
            <person name="Panabieres F."/>
            <person name="Shan W."/>
            <person name="Tripathy S."/>
            <person name="Grunwald N."/>
            <person name="Machado M."/>
            <person name="Johnson C.S."/>
            <person name="Walker B."/>
            <person name="Young S.K."/>
            <person name="Zeng Q."/>
            <person name="Gargeya S."/>
            <person name="Fitzgerald M."/>
            <person name="Haas B."/>
            <person name="Abouelleil A."/>
            <person name="Allen A.W."/>
            <person name="Alvarado L."/>
            <person name="Arachchi H.M."/>
            <person name="Berlin A.M."/>
            <person name="Chapman S.B."/>
            <person name="Gainer-Dewar J."/>
            <person name="Goldberg J."/>
            <person name="Griggs A."/>
            <person name="Gujja S."/>
            <person name="Hansen M."/>
            <person name="Howarth C."/>
            <person name="Imamovic A."/>
            <person name="Ireland A."/>
            <person name="Larimer J."/>
            <person name="McCowan C."/>
            <person name="Murphy C."/>
            <person name="Pearson M."/>
            <person name="Poon T.W."/>
            <person name="Priest M."/>
            <person name="Roberts A."/>
            <person name="Saif S."/>
            <person name="Shea T."/>
            <person name="Sisk P."/>
            <person name="Sykes S."/>
            <person name="Wortman J."/>
            <person name="Nusbaum C."/>
            <person name="Birren B."/>
        </authorList>
    </citation>
    <scope>NUCLEOTIDE SEQUENCE [LARGE SCALE GENOMIC DNA]</scope>
    <source>
        <strain evidence="1 2">CJ01A1</strain>
    </source>
</reference>
<protein>
    <submittedName>
        <fullName evidence="1">Uncharacterized protein</fullName>
    </submittedName>
</protein>
<comment type="caution">
    <text evidence="1">The sequence shown here is derived from an EMBL/GenBank/DDBJ whole genome shotgun (WGS) entry which is preliminary data.</text>
</comment>
<proteinExistence type="predicted"/>
<accession>W2VW64</accession>
<sequence>MQLVPGGGKMLVCLERDVISLYECGTHVTSARPPQPSALTPAQKKFANQMTSAGLKPARIRILMLAHFNLRPSELPPLQKVQNVVCYYRRTKLGGSDTTSSMVAAVRGRAFNGEEDEAFSFGWDVDRDGAFVVGNGSDEKPFLVGLRRKLCCDKLTETPVPLFSTWMLPTRRIKLVIL</sequence>
<organism evidence="1 2">
    <name type="scientific">Phytophthora nicotianae CJ01A1</name>
    <dbReference type="NCBI Taxonomy" id="1317063"/>
    <lineage>
        <taxon>Eukaryota</taxon>
        <taxon>Sar</taxon>
        <taxon>Stramenopiles</taxon>
        <taxon>Oomycota</taxon>
        <taxon>Peronosporomycetes</taxon>
        <taxon>Peronosporales</taxon>
        <taxon>Peronosporaceae</taxon>
        <taxon>Phytophthora</taxon>
    </lineage>
</organism>
<gene>
    <name evidence="1" type="ORF">F441_20409</name>
</gene>
<dbReference type="EMBL" id="ANIX01004048">
    <property type="protein sequence ID" value="ETP02535.1"/>
    <property type="molecule type" value="Genomic_DNA"/>
</dbReference>
<dbReference type="Proteomes" id="UP000018958">
    <property type="component" value="Unassembled WGS sequence"/>
</dbReference>
<evidence type="ECO:0000313" key="1">
    <source>
        <dbReference type="EMBL" id="ETP02535.1"/>
    </source>
</evidence>
<name>W2VW64_PHYNI</name>
<evidence type="ECO:0000313" key="2">
    <source>
        <dbReference type="Proteomes" id="UP000018958"/>
    </source>
</evidence>
<dbReference type="AlphaFoldDB" id="W2VW64"/>